<evidence type="ECO:0000256" key="1">
    <source>
        <dbReference type="SAM" id="MobiDB-lite"/>
    </source>
</evidence>
<keyword evidence="2" id="KW-0472">Membrane</keyword>
<feature type="region of interest" description="Disordered" evidence="1">
    <location>
        <begin position="203"/>
        <end position="284"/>
    </location>
</feature>
<dbReference type="OrthoDB" id="3695950at2"/>
<keyword evidence="2" id="KW-0812">Transmembrane</keyword>
<dbReference type="Proteomes" id="UP000179769">
    <property type="component" value="Unassembled WGS sequence"/>
</dbReference>
<name>A0A1S1RMW5_9ACTN</name>
<evidence type="ECO:0000313" key="3">
    <source>
        <dbReference type="EMBL" id="OHV46745.1"/>
    </source>
</evidence>
<evidence type="ECO:0008006" key="5">
    <source>
        <dbReference type="Google" id="ProtNLM"/>
    </source>
</evidence>
<dbReference type="AlphaFoldDB" id="A0A1S1RMW5"/>
<evidence type="ECO:0000256" key="2">
    <source>
        <dbReference type="SAM" id="Phobius"/>
    </source>
</evidence>
<accession>A0A1S1RMW5</accession>
<feature type="transmembrane region" description="Helical" evidence="2">
    <location>
        <begin position="14"/>
        <end position="35"/>
    </location>
</feature>
<organism evidence="3 4">
    <name type="scientific">Parafrankia soli</name>
    <dbReference type="NCBI Taxonomy" id="2599596"/>
    <lineage>
        <taxon>Bacteria</taxon>
        <taxon>Bacillati</taxon>
        <taxon>Actinomycetota</taxon>
        <taxon>Actinomycetes</taxon>
        <taxon>Frankiales</taxon>
        <taxon>Frankiaceae</taxon>
        <taxon>Parafrankia</taxon>
    </lineage>
</organism>
<proteinExistence type="predicted"/>
<feature type="transmembrane region" description="Helical" evidence="2">
    <location>
        <begin position="174"/>
        <end position="196"/>
    </location>
</feature>
<comment type="caution">
    <text evidence="3">The sequence shown here is derived from an EMBL/GenBank/DDBJ whole genome shotgun (WGS) entry which is preliminary data.</text>
</comment>
<dbReference type="EMBL" id="MAXA01000001">
    <property type="protein sequence ID" value="OHV46745.1"/>
    <property type="molecule type" value="Genomic_DNA"/>
</dbReference>
<keyword evidence="4" id="KW-1185">Reference proteome</keyword>
<protein>
    <recommendedName>
        <fullName evidence="5">Lipopolysaccharide biosynthesis protein</fullName>
    </recommendedName>
</protein>
<reference evidence="4" key="1">
    <citation type="submission" date="2016-07" db="EMBL/GenBank/DDBJ databases">
        <title>Frankia sp. NRRL B-16219 Genome sequencing.</title>
        <authorList>
            <person name="Ghodhbane-Gtari F."/>
            <person name="Swanson E."/>
            <person name="Gueddou A."/>
            <person name="Louati M."/>
            <person name="Nouioui I."/>
            <person name="Hezbri K."/>
            <person name="Abebe-Akele F."/>
            <person name="Simpson S."/>
            <person name="Morris K."/>
            <person name="Thomas K."/>
            <person name="Gtari M."/>
            <person name="Tisa L.S."/>
        </authorList>
    </citation>
    <scope>NUCLEOTIDE SEQUENCE [LARGE SCALE GENOMIC DNA]</scope>
    <source>
        <strain evidence="4">NRRL B-16219</strain>
    </source>
</reference>
<keyword evidence="2" id="KW-1133">Transmembrane helix</keyword>
<sequence>MDIWQIVRITIRRWYVFLAVVAVGIATALVTTSGVKPQYSAAMDAFVNAPPSRASAPTGSVENSGGVGFAGSLEERAMDADASRAQIHKMGLLPTYKVSWTRAKLVLSVSVTGPTPDLARRTVEEVVAMANRHLVAHQASTGVTAPGAQYSIMSAAEGANLSPAQYPGRSRQRIVIGVVALAAAVGLAVALDGFVAARRRAAAGGTGRPDSLPDAGSPRSPLTREPDPLGDPLASPRRGGDTPGGDTPEYETAAVNEDTVTIRTGSRLGAGPVPPDLDRSGRPR</sequence>
<evidence type="ECO:0000313" key="4">
    <source>
        <dbReference type="Proteomes" id="UP000179769"/>
    </source>
</evidence>
<gene>
    <name evidence="3" type="ORF">BBK14_00200</name>
</gene>